<keyword evidence="9" id="KW-1185">Reference proteome</keyword>
<dbReference type="OrthoDB" id="2119217at2759"/>
<gene>
    <name evidence="8" type="ORF">SPPG_03830</name>
</gene>
<evidence type="ECO:0000256" key="3">
    <source>
        <dbReference type="ARBA" id="ARBA00022490"/>
    </source>
</evidence>
<evidence type="ECO:0000313" key="8">
    <source>
        <dbReference type="EMBL" id="KND00712.1"/>
    </source>
</evidence>
<comment type="similarity">
    <text evidence="2">Belongs to the IFT46 family.</text>
</comment>
<evidence type="ECO:0000256" key="4">
    <source>
        <dbReference type="ARBA" id="ARBA00023069"/>
    </source>
</evidence>
<dbReference type="RefSeq" id="XP_016608751.1">
    <property type="nucleotide sequence ID" value="XM_016752079.1"/>
</dbReference>
<dbReference type="GO" id="GO:0005815">
    <property type="term" value="C:microtubule organizing center"/>
    <property type="evidence" value="ECO:0007669"/>
    <property type="project" value="TreeGrafter"/>
</dbReference>
<keyword evidence="4" id="KW-0969">Cilium</keyword>
<protein>
    <recommendedName>
        <fullName evidence="10">Intraflagellar transport protein 46 homolog</fullName>
    </recommendedName>
</protein>
<evidence type="ECO:0000256" key="5">
    <source>
        <dbReference type="ARBA" id="ARBA00023212"/>
    </source>
</evidence>
<evidence type="ECO:0000256" key="2">
    <source>
        <dbReference type="ARBA" id="ARBA00007700"/>
    </source>
</evidence>
<dbReference type="GO" id="GO:0060271">
    <property type="term" value="P:cilium assembly"/>
    <property type="evidence" value="ECO:0007669"/>
    <property type="project" value="TreeGrafter"/>
</dbReference>
<reference evidence="8 9" key="1">
    <citation type="submission" date="2009-08" db="EMBL/GenBank/DDBJ databases">
        <title>The Genome Sequence of Spizellomyces punctatus strain DAOM BR117.</title>
        <authorList>
            <consortium name="The Broad Institute Genome Sequencing Platform"/>
            <person name="Russ C."/>
            <person name="Cuomo C."/>
            <person name="Shea T."/>
            <person name="Young S.K."/>
            <person name="Zeng Q."/>
            <person name="Koehrsen M."/>
            <person name="Haas B."/>
            <person name="Borodovsky M."/>
            <person name="Guigo R."/>
            <person name="Alvarado L."/>
            <person name="Berlin A."/>
            <person name="Bochicchio J."/>
            <person name="Borenstein D."/>
            <person name="Chapman S."/>
            <person name="Chen Z."/>
            <person name="Engels R."/>
            <person name="Freedman E."/>
            <person name="Gellesch M."/>
            <person name="Goldberg J."/>
            <person name="Griggs A."/>
            <person name="Gujja S."/>
            <person name="Heiman D."/>
            <person name="Hepburn T."/>
            <person name="Howarth C."/>
            <person name="Jen D."/>
            <person name="Larson L."/>
            <person name="Lewis B."/>
            <person name="Mehta T."/>
            <person name="Park D."/>
            <person name="Pearson M."/>
            <person name="Roberts A."/>
            <person name="Saif S."/>
            <person name="Shenoy N."/>
            <person name="Sisk P."/>
            <person name="Stolte C."/>
            <person name="Sykes S."/>
            <person name="Thomson T."/>
            <person name="Walk T."/>
            <person name="White J."/>
            <person name="Yandava C."/>
            <person name="Burger G."/>
            <person name="Gray M.W."/>
            <person name="Holland P.W.H."/>
            <person name="King N."/>
            <person name="Lang F.B.F."/>
            <person name="Roger A.J."/>
            <person name="Ruiz-Trillo I."/>
            <person name="Lander E."/>
            <person name="Nusbaum C."/>
        </authorList>
    </citation>
    <scope>NUCLEOTIDE SEQUENCE [LARGE SCALE GENOMIC DNA]</scope>
    <source>
        <strain evidence="8 9">DAOM BR117</strain>
    </source>
</reference>
<keyword evidence="6" id="KW-0966">Cell projection</keyword>
<dbReference type="AlphaFoldDB" id="A0A0L0HHZ0"/>
<dbReference type="GO" id="GO:0031514">
    <property type="term" value="C:motile cilium"/>
    <property type="evidence" value="ECO:0007669"/>
    <property type="project" value="TreeGrafter"/>
</dbReference>
<dbReference type="InterPro" id="IPR022088">
    <property type="entry name" value="Intraflagellar_transp_cmplxB"/>
</dbReference>
<dbReference type="InParanoid" id="A0A0L0HHZ0"/>
<feature type="region of interest" description="Disordered" evidence="7">
    <location>
        <begin position="32"/>
        <end position="163"/>
    </location>
</feature>
<feature type="compositionally biased region" description="Acidic residues" evidence="7">
    <location>
        <begin position="71"/>
        <end position="87"/>
    </location>
</feature>
<name>A0A0L0HHZ0_SPIPD</name>
<keyword evidence="3" id="KW-0963">Cytoplasm</keyword>
<dbReference type="GO" id="GO:0042073">
    <property type="term" value="P:intraciliary transport"/>
    <property type="evidence" value="ECO:0007669"/>
    <property type="project" value="InterPro"/>
</dbReference>
<dbReference type="PANTHER" id="PTHR13376">
    <property type="entry name" value="INTRAFLAGELLAR TRANSPORT PROTEIN 46 HOMOLOG"/>
    <property type="match status" value="1"/>
</dbReference>
<accession>A0A0L0HHZ0</accession>
<sequence>MSGLQDDLDYALHTTKVTNNYYDEILELTGRELEEFPTPIDRTEENDSVQSRSMEGHNERGDSPPSANLTESDEEYDEDEEEDEEDIPASGISSHPGRPSAAPAGRTGLGRQKQDLDGVTVGGTNGLLDDDDEDYDENDDDFSTGGHGGFSTKSRTSSFGGGGTSYKELSVNDELQELFQYIQRYKPQEQELETELKSFIPDYVPAIGDIDAFIKIPRPDGNPDQLGLLSLDEPNTEQSDPTVLDLHLRAITKSTAPIPTTVRSIDPINLKTNPKLIDAWIKNTRDLHAHKPPQTVHYTKRMPDIEELMQVWPSQVEEGLAKVNLPTADIDLPLSQFAAFLSLILDIPISSPSQPSSKNQSSYPSQKGAAPTHVVEALHVMFTLYSEFKNSAHFKAMERSAPS</sequence>
<dbReference type="GO" id="GO:0030992">
    <property type="term" value="C:intraciliary transport particle B"/>
    <property type="evidence" value="ECO:0007669"/>
    <property type="project" value="TreeGrafter"/>
</dbReference>
<comment type="subcellular location">
    <subcellularLocation>
        <location evidence="1">Cytoplasm</location>
        <location evidence="1">Cytoskeleton</location>
        <location evidence="1">Cilium basal body</location>
    </subcellularLocation>
</comment>
<proteinExistence type="inferred from homology"/>
<feature type="compositionally biased region" description="Acidic residues" evidence="7">
    <location>
        <begin position="128"/>
        <end position="142"/>
    </location>
</feature>
<dbReference type="Pfam" id="PF12317">
    <property type="entry name" value="IFT46_B_C"/>
    <property type="match status" value="1"/>
</dbReference>
<dbReference type="Proteomes" id="UP000053201">
    <property type="component" value="Unassembled WGS sequence"/>
</dbReference>
<dbReference type="GeneID" id="27687317"/>
<dbReference type="STRING" id="645134.A0A0L0HHZ0"/>
<evidence type="ECO:0000256" key="1">
    <source>
        <dbReference type="ARBA" id="ARBA00004120"/>
    </source>
</evidence>
<dbReference type="VEuPathDB" id="FungiDB:SPPG_03830"/>
<evidence type="ECO:0000256" key="6">
    <source>
        <dbReference type="ARBA" id="ARBA00023273"/>
    </source>
</evidence>
<evidence type="ECO:0008006" key="10">
    <source>
        <dbReference type="Google" id="ProtNLM"/>
    </source>
</evidence>
<evidence type="ECO:0000313" key="9">
    <source>
        <dbReference type="Proteomes" id="UP000053201"/>
    </source>
</evidence>
<dbReference type="eggNOG" id="ENOG502QPNA">
    <property type="taxonomic scope" value="Eukaryota"/>
</dbReference>
<organism evidence="8 9">
    <name type="scientific">Spizellomyces punctatus (strain DAOM BR117)</name>
    <dbReference type="NCBI Taxonomy" id="645134"/>
    <lineage>
        <taxon>Eukaryota</taxon>
        <taxon>Fungi</taxon>
        <taxon>Fungi incertae sedis</taxon>
        <taxon>Chytridiomycota</taxon>
        <taxon>Chytridiomycota incertae sedis</taxon>
        <taxon>Chytridiomycetes</taxon>
        <taxon>Spizellomycetales</taxon>
        <taxon>Spizellomycetaceae</taxon>
        <taxon>Spizellomyces</taxon>
    </lineage>
</organism>
<dbReference type="EMBL" id="KQ257455">
    <property type="protein sequence ID" value="KND00712.1"/>
    <property type="molecule type" value="Genomic_DNA"/>
</dbReference>
<dbReference type="PANTHER" id="PTHR13376:SF0">
    <property type="entry name" value="INTRAFLAGELLAR TRANSPORT PROTEIN 46 HOMOLOG"/>
    <property type="match status" value="1"/>
</dbReference>
<keyword evidence="5" id="KW-0206">Cytoskeleton</keyword>
<evidence type="ECO:0000256" key="7">
    <source>
        <dbReference type="SAM" id="MobiDB-lite"/>
    </source>
</evidence>
<dbReference type="OMA" id="WINDIRE"/>